<dbReference type="EMBL" id="SCKW01000009">
    <property type="protein sequence ID" value="RWZ79502.1"/>
    <property type="molecule type" value="Genomic_DNA"/>
</dbReference>
<feature type="domain" description="NAD-dependent epimerase/dehydratase" evidence="2">
    <location>
        <begin position="5"/>
        <end position="232"/>
    </location>
</feature>
<proteinExistence type="inferred from homology"/>
<evidence type="ECO:0000259" key="2">
    <source>
        <dbReference type="Pfam" id="PF01370"/>
    </source>
</evidence>
<protein>
    <submittedName>
        <fullName evidence="3">NAD-dependent epimerase/dehydratase family protein</fullName>
    </submittedName>
</protein>
<evidence type="ECO:0000256" key="1">
    <source>
        <dbReference type="ARBA" id="ARBA00007637"/>
    </source>
</evidence>
<organism evidence="3 4">
    <name type="scientific">Candidatus Chaera renei</name>
    <dbReference type="NCBI Taxonomy" id="2506947"/>
    <lineage>
        <taxon>Bacteria</taxon>
        <taxon>Candidatus Saccharimonadota</taxon>
        <taxon>Candidatus Saccharimonadia</taxon>
        <taxon>Candidatus Saccharimonadales</taxon>
        <taxon>Candidatus Saccharimonadaceae</taxon>
        <taxon>Candidatus Chaera</taxon>
    </lineage>
</organism>
<name>A0A4Q0AKH2_9BACT</name>
<dbReference type="PANTHER" id="PTHR43000">
    <property type="entry name" value="DTDP-D-GLUCOSE 4,6-DEHYDRATASE-RELATED"/>
    <property type="match status" value="1"/>
</dbReference>
<dbReference type="AlphaFoldDB" id="A0A4Q0AKH2"/>
<dbReference type="Proteomes" id="UP000289269">
    <property type="component" value="Unassembled WGS sequence"/>
</dbReference>
<comment type="similarity">
    <text evidence="1">Belongs to the NAD(P)-dependent epimerase/dehydratase family.</text>
</comment>
<dbReference type="SUPFAM" id="SSF51735">
    <property type="entry name" value="NAD(P)-binding Rossmann-fold domains"/>
    <property type="match status" value="1"/>
</dbReference>
<gene>
    <name evidence="3" type="ORF">EOT04_01410</name>
</gene>
<dbReference type="Gene3D" id="3.40.50.720">
    <property type="entry name" value="NAD(P)-binding Rossmann-like Domain"/>
    <property type="match status" value="1"/>
</dbReference>
<reference evidence="3" key="1">
    <citation type="submission" date="2019-01" db="EMBL/GenBank/DDBJ databases">
        <title>Genomic signatures and co-occurrence patterns of the ultra-small Saccharimodia (Patescibacteria phylum) suggest a symbiotic lifestyle.</title>
        <authorList>
            <person name="Lemos L."/>
            <person name="Medeiros J."/>
            <person name="Andreote F."/>
            <person name="Fernandes G."/>
            <person name="Varani A."/>
            <person name="Oliveira G."/>
            <person name="Pylro V."/>
        </authorList>
    </citation>
    <scope>NUCLEOTIDE SEQUENCE [LARGE SCALE GENOMIC DNA]</scope>
    <source>
        <strain evidence="3">AMD01</strain>
    </source>
</reference>
<dbReference type="Pfam" id="PF01370">
    <property type="entry name" value="Epimerase"/>
    <property type="match status" value="1"/>
</dbReference>
<sequence length="309" mass="33554">MATKILVTGANGFVGRHVVNELKAHRYEVLAMGGNDTVSGMDTINLDLTNPQALAQIDFSDISGVIHLAGLAAVGPSFVEPLRYLSVNAGIEINIFETLLTRNSKPRFLIVSSGSLYDPGASLPLDESSGVSPSSPYAVSKITQEELAFYYARRGFESIVARPFNHIGPGQGLGFIVPDLAVQVAAYKRGETNRILTGNLSAKRDYTDVRDIARAYRLLLEWGKAGEIYNVCSGTAISGKEILSKLVRAAGIRNFPVVTVDPSKKRPSDNPVIFGSHKKLTDATGWRPRISIDTTIKDVMSEHLLQKRL</sequence>
<dbReference type="InterPro" id="IPR036291">
    <property type="entry name" value="NAD(P)-bd_dom_sf"/>
</dbReference>
<accession>A0A4Q0AKH2</accession>
<keyword evidence="4" id="KW-1185">Reference proteome</keyword>
<evidence type="ECO:0000313" key="4">
    <source>
        <dbReference type="Proteomes" id="UP000289269"/>
    </source>
</evidence>
<comment type="caution">
    <text evidence="3">The sequence shown here is derived from an EMBL/GenBank/DDBJ whole genome shotgun (WGS) entry which is preliminary data.</text>
</comment>
<dbReference type="InterPro" id="IPR001509">
    <property type="entry name" value="Epimerase_deHydtase"/>
</dbReference>
<dbReference type="Gene3D" id="3.90.25.10">
    <property type="entry name" value="UDP-galactose 4-epimerase, domain 1"/>
    <property type="match status" value="1"/>
</dbReference>
<evidence type="ECO:0000313" key="3">
    <source>
        <dbReference type="EMBL" id="RWZ79502.1"/>
    </source>
</evidence>